<dbReference type="PANTHER" id="PTHR38774">
    <property type="entry name" value="CYTOPLASMIC PROTEIN-RELATED"/>
    <property type="match status" value="1"/>
</dbReference>
<protein>
    <submittedName>
        <fullName evidence="1">Cytoplasmic protein</fullName>
    </submittedName>
</protein>
<dbReference type="STRING" id="46677.AWM79_19765"/>
<dbReference type="PANTHER" id="PTHR38774:SF1">
    <property type="entry name" value="CYTOPLASMIC PROTEIN"/>
    <property type="match status" value="1"/>
</dbReference>
<sequence>MVVGLLRERYRVDLIGLQAACEANYARLMRLLPEMRDPQRRARRIAVTQGEQMLGVLALEVLQDNPYTTTLLVRQEHSLPWLPVPQLQVQVYHDARMAEVISAEHARRFRSIYPYPNAAMHQPDEKAQLNVFLGEWLSHCLACGHEFEVVR</sequence>
<evidence type="ECO:0000313" key="2">
    <source>
        <dbReference type="Proteomes" id="UP000063229"/>
    </source>
</evidence>
<dbReference type="OrthoDB" id="9793663at2"/>
<keyword evidence="2" id="KW-1185">Reference proteome</keyword>
<name>A0A0X1T5S4_PSEAA</name>
<proteinExistence type="predicted"/>
<reference evidence="2" key="1">
    <citation type="submission" date="2016-01" db="EMBL/GenBank/DDBJ databases">
        <authorList>
            <person name="Storey N.H."/>
            <person name="Neuman B.W."/>
        </authorList>
    </citation>
    <scope>NUCLEOTIDE SEQUENCE [LARGE SCALE GENOMIC DNA]</scope>
    <source>
        <strain evidence="2">NCPPB 2472</strain>
    </source>
</reference>
<accession>A0A0X1T5S4</accession>
<dbReference type="RefSeq" id="WP_017133355.1">
    <property type="nucleotide sequence ID" value="NZ_CP014135.1"/>
</dbReference>
<gene>
    <name evidence="1" type="ORF">AWM79_19765</name>
</gene>
<dbReference type="AlphaFoldDB" id="A0A0X1T5S4"/>
<dbReference type="EMBL" id="CP014135">
    <property type="protein sequence ID" value="AMB87410.1"/>
    <property type="molecule type" value="Genomic_DNA"/>
</dbReference>
<dbReference type="InterPro" id="IPR009659">
    <property type="entry name" value="DUF1249"/>
</dbReference>
<dbReference type="KEGG" id="pagb:AWM79_19765"/>
<evidence type="ECO:0000313" key="1">
    <source>
        <dbReference type="EMBL" id="AMB87410.1"/>
    </source>
</evidence>
<dbReference type="Proteomes" id="UP000063229">
    <property type="component" value="Chromosome"/>
</dbReference>
<dbReference type="Pfam" id="PF06853">
    <property type="entry name" value="DUF1249"/>
    <property type="match status" value="1"/>
</dbReference>
<organism evidence="1 2">
    <name type="scientific">Pseudomonas agarici</name>
    <dbReference type="NCBI Taxonomy" id="46677"/>
    <lineage>
        <taxon>Bacteria</taxon>
        <taxon>Pseudomonadati</taxon>
        <taxon>Pseudomonadota</taxon>
        <taxon>Gammaproteobacteria</taxon>
        <taxon>Pseudomonadales</taxon>
        <taxon>Pseudomonadaceae</taxon>
        <taxon>Pseudomonas</taxon>
    </lineage>
</organism>